<dbReference type="HOGENOM" id="CLU_1089266_0_0_10"/>
<sequence>MMTVNKLKIIRFMKELVKRLSVPIAEMGACMVVACLLPSCSVASLFHEEIGKEEAMVLMADSTRYVGKTFLPDFQGKSFRLVTDEGKRVKIKSGEVEQLRFRRDGKQSGVFVYVPYVARGGKESKPGWVNCQGVGRHLKIGLLAFDWQFNRKGELAPMSFADGDVYIIGIKEDGKGQFLSTLGRTKAVVRKALCKLLADDPVLCGQIEDKEVDAFDFQEICNRYTPGREQGHGSYEVMAVPLLDGMDETEKGGNV</sequence>
<comment type="caution">
    <text evidence="1">The sequence shown here is derived from an EMBL/GenBank/DDBJ whole genome shotgun (WGS) entry which is preliminary data.</text>
</comment>
<gene>
    <name evidence="1" type="ORF">HMPREF9442_01715</name>
</gene>
<reference evidence="1 2" key="1">
    <citation type="submission" date="2011-02" db="EMBL/GenBank/DDBJ databases">
        <authorList>
            <person name="Weinstock G."/>
            <person name="Sodergren E."/>
            <person name="Clifton S."/>
            <person name="Fulton L."/>
            <person name="Fulton B."/>
            <person name="Courtney L."/>
            <person name="Fronick C."/>
            <person name="Harrison M."/>
            <person name="Strong C."/>
            <person name="Farmer C."/>
            <person name="Delahaunty K."/>
            <person name="Markovic C."/>
            <person name="Hall O."/>
            <person name="Minx P."/>
            <person name="Tomlinson C."/>
            <person name="Mitreva M."/>
            <person name="Hou S."/>
            <person name="Chen J."/>
            <person name="Wollam A."/>
            <person name="Pepin K.H."/>
            <person name="Johnson M."/>
            <person name="Bhonagiri V."/>
            <person name="Zhang X."/>
            <person name="Suruliraj S."/>
            <person name="Warren W."/>
            <person name="Chinwalla A."/>
            <person name="Mardis E.R."/>
            <person name="Wilson R.K."/>
        </authorList>
    </citation>
    <scope>NUCLEOTIDE SEQUENCE [LARGE SCALE GENOMIC DNA]</scope>
    <source>
        <strain evidence="1 2">YIT 11841</strain>
    </source>
</reference>
<dbReference type="AlphaFoldDB" id="F3QU44"/>
<dbReference type="Proteomes" id="UP000005546">
    <property type="component" value="Unassembled WGS sequence"/>
</dbReference>
<evidence type="ECO:0000313" key="1">
    <source>
        <dbReference type="EMBL" id="EGG54129.1"/>
    </source>
</evidence>
<evidence type="ECO:0000313" key="2">
    <source>
        <dbReference type="Proteomes" id="UP000005546"/>
    </source>
</evidence>
<name>F3QU44_9BACT</name>
<keyword evidence="2" id="KW-1185">Reference proteome</keyword>
<organism evidence="1 2">
    <name type="scientific">Paraprevotella xylaniphila YIT 11841</name>
    <dbReference type="NCBI Taxonomy" id="762982"/>
    <lineage>
        <taxon>Bacteria</taxon>
        <taxon>Pseudomonadati</taxon>
        <taxon>Bacteroidota</taxon>
        <taxon>Bacteroidia</taxon>
        <taxon>Bacteroidales</taxon>
        <taxon>Prevotellaceae</taxon>
        <taxon>Paraprevotella</taxon>
    </lineage>
</organism>
<accession>F3QU44</accession>
<proteinExistence type="predicted"/>
<dbReference type="EMBL" id="AFBR01000046">
    <property type="protein sequence ID" value="EGG54129.1"/>
    <property type="molecule type" value="Genomic_DNA"/>
</dbReference>
<dbReference type="STRING" id="762982.HMPREF9442_01715"/>
<protein>
    <submittedName>
        <fullName evidence="1">Uncharacterized protein</fullName>
    </submittedName>
</protein>